<dbReference type="InterPro" id="IPR029044">
    <property type="entry name" value="Nucleotide-diphossugar_trans"/>
</dbReference>
<evidence type="ECO:0000313" key="5">
    <source>
        <dbReference type="Proteomes" id="UP000717515"/>
    </source>
</evidence>
<dbReference type="Proteomes" id="UP000717515">
    <property type="component" value="Unassembled WGS sequence"/>
</dbReference>
<feature type="region of interest" description="Disordered" evidence="2">
    <location>
        <begin position="33"/>
        <end position="85"/>
    </location>
</feature>
<dbReference type="AlphaFoldDB" id="A0A9P8A5I6"/>
<organism evidence="4 5">
    <name type="scientific">Mortierella alpina</name>
    <name type="common">Oleaginous fungus</name>
    <name type="synonym">Mortierella renispora</name>
    <dbReference type="NCBI Taxonomy" id="64518"/>
    <lineage>
        <taxon>Eukaryota</taxon>
        <taxon>Fungi</taxon>
        <taxon>Fungi incertae sedis</taxon>
        <taxon>Mucoromycota</taxon>
        <taxon>Mortierellomycotina</taxon>
        <taxon>Mortierellomycetes</taxon>
        <taxon>Mortierellales</taxon>
        <taxon>Mortierellaceae</taxon>
        <taxon>Mortierella</taxon>
    </lineage>
</organism>
<proteinExistence type="inferred from homology"/>
<feature type="region of interest" description="Disordered" evidence="2">
    <location>
        <begin position="397"/>
        <end position="458"/>
    </location>
</feature>
<comment type="similarity">
    <text evidence="1">Belongs to the glycosyltransferase 32 family.</text>
</comment>
<dbReference type="Gene3D" id="3.90.550.20">
    <property type="match status" value="1"/>
</dbReference>
<name>A0A9P8A5I6_MORAP</name>
<keyword evidence="3" id="KW-0472">Membrane</keyword>
<evidence type="ECO:0000256" key="1">
    <source>
        <dbReference type="ARBA" id="ARBA00009003"/>
    </source>
</evidence>
<dbReference type="SUPFAM" id="SSF53448">
    <property type="entry name" value="Nucleotide-diphospho-sugar transferases"/>
    <property type="match status" value="1"/>
</dbReference>
<evidence type="ECO:0000256" key="3">
    <source>
        <dbReference type="SAM" id="Phobius"/>
    </source>
</evidence>
<accession>A0A9P8A5I6</accession>
<gene>
    <name evidence="4" type="ORF">KVV02_006266</name>
</gene>
<dbReference type="InterPro" id="IPR007577">
    <property type="entry name" value="GlycoTrfase_DXD_sugar-bd_CS"/>
</dbReference>
<dbReference type="Pfam" id="PF04488">
    <property type="entry name" value="Gly_transf_sug"/>
    <property type="match status" value="1"/>
</dbReference>
<keyword evidence="3" id="KW-1133">Transmembrane helix</keyword>
<feature type="transmembrane region" description="Helical" evidence="3">
    <location>
        <begin position="7"/>
        <end position="26"/>
    </location>
</feature>
<protein>
    <recommendedName>
        <fullName evidence="6">Glycosyltransferase family 32 protein</fullName>
    </recommendedName>
</protein>
<reference evidence="4" key="1">
    <citation type="submission" date="2021-07" db="EMBL/GenBank/DDBJ databases">
        <title>Draft genome of Mortierella alpina, strain LL118, isolated from an aspen leaf litter sample.</title>
        <authorList>
            <person name="Yang S."/>
            <person name="Vinatzer B.A."/>
        </authorList>
    </citation>
    <scope>NUCLEOTIDE SEQUENCE</scope>
    <source>
        <strain evidence="4">LL118</strain>
    </source>
</reference>
<evidence type="ECO:0000256" key="2">
    <source>
        <dbReference type="SAM" id="MobiDB-lite"/>
    </source>
</evidence>
<evidence type="ECO:0000313" key="4">
    <source>
        <dbReference type="EMBL" id="KAG9323900.1"/>
    </source>
</evidence>
<comment type="caution">
    <text evidence="4">The sequence shown here is derived from an EMBL/GenBank/DDBJ whole genome shotgun (WGS) entry which is preliminary data.</text>
</comment>
<feature type="compositionally biased region" description="Basic and acidic residues" evidence="2">
    <location>
        <begin position="50"/>
        <end position="59"/>
    </location>
</feature>
<evidence type="ECO:0008006" key="6">
    <source>
        <dbReference type="Google" id="ProtNLM"/>
    </source>
</evidence>
<sequence length="606" mass="69376">MVLQYRSVAILAAVSALATLFYLSLWSHLGQVDQDTDTPRNTLWPNVLNSKEHPTDQPPKHQQKHAAPQAEQQPQSQQQQQLVSENNARVAALNTQAFASFCNSKPTATKPEFASYRDWIDYINNKNSKWAHQKQHPLYLERPLPNWVVNLTAMNDKCNRLVHTSAHCLNYLTREHEYLIPLKVSESQAPPPATTPMNFHIFWRGPITDKLSLSAHSFLFTQPLKRAHLHLWIDSADLPDGLPEDYAQNAYAAPLIKEPLNRFITIHAWDQAAELAYSYGEDEDDSKHALEQQLMSLSTPEEQHKPVKPVALSDEARFLILNRNGGIYLDADVLLLKDMSPFHDSGIEFAYEWSHTRMYNTAILRLYPGSSVARRILDGAKNREIEILRKKLLQMKATKNKAEDEDEDEDTATEKQQALAAAHGQKGRKKKVDIVRQPNIRTKKTLSRRSSATHPEAAQLLKRGEMRPEEIYHPARLRTYLRPQDSKIEGNGLEMMPPAFFDPLWLRVDHAETKETQDPDLLVEDLHSFPDAFTKVDAVCPGQDDAIDFSAGPEVFLAGAYAYHWHNNWETAIEPRSWMGLMRQAYDDFVNAQRPNLYGEWFEEQL</sequence>
<feature type="compositionally biased region" description="Low complexity" evidence="2">
    <location>
        <begin position="65"/>
        <end position="81"/>
    </location>
</feature>
<dbReference type="EMBL" id="JAIFTL010000084">
    <property type="protein sequence ID" value="KAG9323900.1"/>
    <property type="molecule type" value="Genomic_DNA"/>
</dbReference>
<feature type="compositionally biased region" description="Polar residues" evidence="2">
    <location>
        <begin position="39"/>
        <end position="49"/>
    </location>
</feature>
<keyword evidence="3" id="KW-0812">Transmembrane</keyword>